<evidence type="ECO:0000256" key="4">
    <source>
        <dbReference type="ARBA" id="ARBA00023180"/>
    </source>
</evidence>
<dbReference type="Proteomes" id="UP001307889">
    <property type="component" value="Chromosome 2"/>
</dbReference>
<feature type="domain" description="Ig-like" evidence="8">
    <location>
        <begin position="13"/>
        <end position="105"/>
    </location>
</feature>
<dbReference type="InterPro" id="IPR051275">
    <property type="entry name" value="Cell_adhesion_signaling"/>
</dbReference>
<feature type="region of interest" description="Disordered" evidence="6">
    <location>
        <begin position="404"/>
        <end position="477"/>
    </location>
</feature>
<gene>
    <name evidence="9" type="ORF">NTJ_04134</name>
</gene>
<dbReference type="InterPro" id="IPR013783">
    <property type="entry name" value="Ig-like_fold"/>
</dbReference>
<dbReference type="PROSITE" id="PS50835">
    <property type="entry name" value="IG_LIKE"/>
    <property type="match status" value="2"/>
</dbReference>
<feature type="region of interest" description="Disordered" evidence="6">
    <location>
        <begin position="372"/>
        <end position="392"/>
    </location>
</feature>
<feature type="compositionally biased region" description="Basic and acidic residues" evidence="6">
    <location>
        <begin position="456"/>
        <end position="477"/>
    </location>
</feature>
<dbReference type="SUPFAM" id="SSF48726">
    <property type="entry name" value="Immunoglobulin"/>
    <property type="match status" value="3"/>
</dbReference>
<dbReference type="EMBL" id="AP028910">
    <property type="protein sequence ID" value="BES91326.1"/>
    <property type="molecule type" value="Genomic_DNA"/>
</dbReference>
<dbReference type="InterPro" id="IPR013162">
    <property type="entry name" value="CD80_C2-set"/>
</dbReference>
<evidence type="ECO:0000313" key="10">
    <source>
        <dbReference type="Proteomes" id="UP001307889"/>
    </source>
</evidence>
<dbReference type="PANTHER" id="PTHR11640">
    <property type="entry name" value="NEPHRIN"/>
    <property type="match status" value="1"/>
</dbReference>
<keyword evidence="5" id="KW-0393">Immunoglobulin domain</keyword>
<feature type="domain" description="Ig-like" evidence="8">
    <location>
        <begin position="115"/>
        <end position="218"/>
    </location>
</feature>
<keyword evidence="3" id="KW-1015">Disulfide bond</keyword>
<keyword evidence="7" id="KW-1133">Transmembrane helix</keyword>
<evidence type="ECO:0000256" key="6">
    <source>
        <dbReference type="SAM" id="MobiDB-lite"/>
    </source>
</evidence>
<sequence>MGIEVVVSHRVVPREREQIVRLGEPASLLCQSGEPLDLCLFELPNGKVMSLKTGKRSQGMSYFGDGLDKGHCGLLIDSVRDEHNGVFICTVTPEVTIDSQKGNMSLIVAKAPKKPVLNVHQGSGSSYTFKEGEMLVANCRVDQGRPPANITWYIGDERITDGLHMPEIQEYNPGGLTTVQQNFTRRLQYTDNGKMLKCVAEHQLLALSGMNTSTYQLNIEYGPKPLPDFEHFGLVEGEEGRISVAVPANPKPSFSWFVNDDVYYENDDDPMRRYHVLRSTPSREKGPGFWESVLVIRTLLKEDTDQKYSVKVTNKMGEQVYRVIISTNPEPKVLDLGVGMIFAIVVGVLLVLILLSILVFARAKGRWCFSGGSGRNVTSESSDTESAAERASNVAKRLPFKLTFKKSPGKPAADPQEAPMTNPEGDQEPKSDDEGVVYAELDLKNSAAQGKQSRQVRPEEDKTEYAEILHSDKPNNP</sequence>
<dbReference type="Pfam" id="PF08205">
    <property type="entry name" value="C2-set_2"/>
    <property type="match status" value="1"/>
</dbReference>
<name>A0ABN7AGD4_9HEMI</name>
<protein>
    <submittedName>
        <fullName evidence="9">CD80-like C2-set immunoglobulin domain</fullName>
    </submittedName>
</protein>
<keyword evidence="10" id="KW-1185">Reference proteome</keyword>
<dbReference type="SMART" id="SM00409">
    <property type="entry name" value="IG"/>
    <property type="match status" value="2"/>
</dbReference>
<organism evidence="9 10">
    <name type="scientific">Nesidiocoris tenuis</name>
    <dbReference type="NCBI Taxonomy" id="355587"/>
    <lineage>
        <taxon>Eukaryota</taxon>
        <taxon>Metazoa</taxon>
        <taxon>Ecdysozoa</taxon>
        <taxon>Arthropoda</taxon>
        <taxon>Hexapoda</taxon>
        <taxon>Insecta</taxon>
        <taxon>Pterygota</taxon>
        <taxon>Neoptera</taxon>
        <taxon>Paraneoptera</taxon>
        <taxon>Hemiptera</taxon>
        <taxon>Heteroptera</taxon>
        <taxon>Panheteroptera</taxon>
        <taxon>Cimicomorpha</taxon>
        <taxon>Miridae</taxon>
        <taxon>Dicyphina</taxon>
        <taxon>Nesidiocoris</taxon>
    </lineage>
</organism>
<dbReference type="InterPro" id="IPR007110">
    <property type="entry name" value="Ig-like_dom"/>
</dbReference>
<reference evidence="9 10" key="1">
    <citation type="submission" date="2023-09" db="EMBL/GenBank/DDBJ databases">
        <title>Nesidiocoris tenuis whole genome shotgun sequence.</title>
        <authorList>
            <person name="Shibata T."/>
            <person name="Shimoda M."/>
            <person name="Kobayashi T."/>
            <person name="Uehara T."/>
        </authorList>
    </citation>
    <scope>NUCLEOTIDE SEQUENCE [LARGE SCALE GENOMIC DNA]</scope>
    <source>
        <strain evidence="9 10">Japan</strain>
    </source>
</reference>
<feature type="compositionally biased region" description="Low complexity" evidence="6">
    <location>
        <begin position="379"/>
        <end position="392"/>
    </location>
</feature>
<evidence type="ECO:0000259" key="8">
    <source>
        <dbReference type="PROSITE" id="PS50835"/>
    </source>
</evidence>
<dbReference type="InterPro" id="IPR036179">
    <property type="entry name" value="Ig-like_dom_sf"/>
</dbReference>
<evidence type="ECO:0000256" key="7">
    <source>
        <dbReference type="SAM" id="Phobius"/>
    </source>
</evidence>
<keyword evidence="2 7" id="KW-0472">Membrane</keyword>
<keyword evidence="7" id="KW-0812">Transmembrane</keyword>
<evidence type="ECO:0000256" key="3">
    <source>
        <dbReference type="ARBA" id="ARBA00023157"/>
    </source>
</evidence>
<comment type="subcellular location">
    <subcellularLocation>
        <location evidence="1">Membrane</location>
        <topology evidence="1">Single-pass type I membrane protein</topology>
    </subcellularLocation>
</comment>
<feature type="transmembrane region" description="Helical" evidence="7">
    <location>
        <begin position="336"/>
        <end position="361"/>
    </location>
</feature>
<keyword evidence="4" id="KW-0325">Glycoprotein</keyword>
<evidence type="ECO:0000256" key="5">
    <source>
        <dbReference type="ARBA" id="ARBA00023319"/>
    </source>
</evidence>
<accession>A0ABN7AGD4</accession>
<dbReference type="Gene3D" id="2.60.40.10">
    <property type="entry name" value="Immunoglobulins"/>
    <property type="match status" value="3"/>
</dbReference>
<feature type="compositionally biased region" description="Polar residues" evidence="6">
    <location>
        <begin position="446"/>
        <end position="455"/>
    </location>
</feature>
<evidence type="ECO:0000256" key="2">
    <source>
        <dbReference type="ARBA" id="ARBA00023136"/>
    </source>
</evidence>
<proteinExistence type="predicted"/>
<evidence type="ECO:0000313" key="9">
    <source>
        <dbReference type="EMBL" id="BES91326.1"/>
    </source>
</evidence>
<dbReference type="InterPro" id="IPR003599">
    <property type="entry name" value="Ig_sub"/>
</dbReference>
<dbReference type="CDD" id="cd00096">
    <property type="entry name" value="Ig"/>
    <property type="match status" value="1"/>
</dbReference>
<evidence type="ECO:0000256" key="1">
    <source>
        <dbReference type="ARBA" id="ARBA00004479"/>
    </source>
</evidence>